<keyword evidence="3" id="KW-0637">Prenyltransferase</keyword>
<dbReference type="GO" id="GO:0005953">
    <property type="term" value="C:CAAX-protein geranylgeranyltransferase complex"/>
    <property type="evidence" value="ECO:0007669"/>
    <property type="project" value="TreeGrafter"/>
</dbReference>
<protein>
    <submittedName>
        <fullName evidence="9">Terpenoid cyclases/protein prenyltransferase alpha-alpha toroid</fullName>
    </submittedName>
</protein>
<keyword evidence="5" id="KW-0479">Metal-binding</keyword>
<evidence type="ECO:0000313" key="10">
    <source>
        <dbReference type="Proteomes" id="UP001285441"/>
    </source>
</evidence>
<dbReference type="PANTHER" id="PTHR11774">
    <property type="entry name" value="GERANYLGERANYL TRANSFERASE TYPE BETA SUBUNIT"/>
    <property type="match status" value="1"/>
</dbReference>
<evidence type="ECO:0000313" key="9">
    <source>
        <dbReference type="EMBL" id="KAK3384913.1"/>
    </source>
</evidence>
<evidence type="ECO:0000256" key="4">
    <source>
        <dbReference type="ARBA" id="ARBA00022679"/>
    </source>
</evidence>
<accession>A0AAE0NNT4</accession>
<dbReference type="Gene3D" id="1.50.10.20">
    <property type="match status" value="1"/>
</dbReference>
<keyword evidence="10" id="KW-1185">Reference proteome</keyword>
<evidence type="ECO:0000259" key="8">
    <source>
        <dbReference type="Pfam" id="PF00432"/>
    </source>
</evidence>
<gene>
    <name evidence="9" type="ORF">B0H63DRAFT_173463</name>
</gene>
<dbReference type="Pfam" id="PF00432">
    <property type="entry name" value="Prenyltrans"/>
    <property type="match status" value="1"/>
</dbReference>
<dbReference type="InterPro" id="IPR008930">
    <property type="entry name" value="Terpenoid_cyclase/PrenylTrfase"/>
</dbReference>
<reference evidence="9" key="2">
    <citation type="submission" date="2023-06" db="EMBL/GenBank/DDBJ databases">
        <authorList>
            <consortium name="Lawrence Berkeley National Laboratory"/>
            <person name="Haridas S."/>
            <person name="Hensen N."/>
            <person name="Bonometti L."/>
            <person name="Westerberg I."/>
            <person name="Brannstrom I.O."/>
            <person name="Guillou S."/>
            <person name="Cros-Aarteil S."/>
            <person name="Calhoun S."/>
            <person name="Kuo A."/>
            <person name="Mondo S."/>
            <person name="Pangilinan J."/>
            <person name="Riley R."/>
            <person name="LaButti K."/>
            <person name="Andreopoulos B."/>
            <person name="Lipzen A."/>
            <person name="Chen C."/>
            <person name="Yanf M."/>
            <person name="Daum C."/>
            <person name="Ng V."/>
            <person name="Clum A."/>
            <person name="Steindorff A."/>
            <person name="Ohm R."/>
            <person name="Martin F."/>
            <person name="Silar P."/>
            <person name="Natvig D."/>
            <person name="Lalanne C."/>
            <person name="Gautier V."/>
            <person name="Ament-velasquez S.L."/>
            <person name="Kruys A."/>
            <person name="Hutchinson M.I."/>
            <person name="Powell A.J."/>
            <person name="Barry K."/>
            <person name="Miller A.N."/>
            <person name="Grigoriev I.V."/>
            <person name="Debuchy R."/>
            <person name="Gladieux P."/>
            <person name="Thoren M.H."/>
            <person name="Johannesson H."/>
        </authorList>
    </citation>
    <scope>NUCLEOTIDE SEQUENCE</scope>
    <source>
        <strain evidence="9">CBS 232.78</strain>
    </source>
</reference>
<name>A0AAE0NNT4_9PEZI</name>
<evidence type="ECO:0000256" key="7">
    <source>
        <dbReference type="ARBA" id="ARBA00022833"/>
    </source>
</evidence>
<organism evidence="9 10">
    <name type="scientific">Podospora didyma</name>
    <dbReference type="NCBI Taxonomy" id="330526"/>
    <lineage>
        <taxon>Eukaryota</taxon>
        <taxon>Fungi</taxon>
        <taxon>Dikarya</taxon>
        <taxon>Ascomycota</taxon>
        <taxon>Pezizomycotina</taxon>
        <taxon>Sordariomycetes</taxon>
        <taxon>Sordariomycetidae</taxon>
        <taxon>Sordariales</taxon>
        <taxon>Podosporaceae</taxon>
        <taxon>Podospora</taxon>
    </lineage>
</organism>
<dbReference type="InterPro" id="IPR001330">
    <property type="entry name" value="Prenyltrans"/>
</dbReference>
<sequence>MVAGADTAAEPSLNEKHLKYWTMCLQYPLPQIYLANESNRMALAYFIVNSISILTPSPSPSSAQPQPPPLISPVERRALREWVLSHQHAAGGFCGTSSLLFPLRDYEEWDFEEQKPTPEHSGLANIAATVFSLLILALLADDDEAELAFNGVDRVKTLRWLRKLQREDGSFGESLMNLPGRGWFVGGGYDGRYCYIATVIRWILRGDLKEGELGWVEDFDTERLAKYILNSQTYDGGFAGSSADEPHAGYAYCAISALSLLDRPQENSIAAHPSKILHSRIRDMPGLIHWLASRQFVYLKPKERAETFDEDDDPVNYLLPEELSDLTLDENIRHVGFNGRSNKVADTCYCWWVGAALANLGKVDMIDQKSTRRFLLERMQHKIGGFGKFPGSPPDVYHACFGTAILAVMGEPGLKECDSSLAIPVDAVRRIERARRALLKRANEEGQPVSLASEILDMGLSIRGEKPAWLTVVEG</sequence>
<evidence type="ECO:0000256" key="6">
    <source>
        <dbReference type="ARBA" id="ARBA00022737"/>
    </source>
</evidence>
<evidence type="ECO:0000256" key="2">
    <source>
        <dbReference type="ARBA" id="ARBA00010497"/>
    </source>
</evidence>
<comment type="cofactor">
    <cofactor evidence="1">
        <name>Zn(2+)</name>
        <dbReference type="ChEBI" id="CHEBI:29105"/>
    </cofactor>
</comment>
<dbReference type="Proteomes" id="UP001285441">
    <property type="component" value="Unassembled WGS sequence"/>
</dbReference>
<evidence type="ECO:0000256" key="5">
    <source>
        <dbReference type="ARBA" id="ARBA00022723"/>
    </source>
</evidence>
<keyword evidence="7" id="KW-0862">Zinc</keyword>
<dbReference type="GO" id="GO:0004662">
    <property type="term" value="F:CAAX-protein geranylgeranyltransferase activity"/>
    <property type="evidence" value="ECO:0007669"/>
    <property type="project" value="TreeGrafter"/>
</dbReference>
<reference evidence="9" key="1">
    <citation type="journal article" date="2023" name="Mol. Phylogenet. Evol.">
        <title>Genome-scale phylogeny and comparative genomics of the fungal order Sordariales.</title>
        <authorList>
            <person name="Hensen N."/>
            <person name="Bonometti L."/>
            <person name="Westerberg I."/>
            <person name="Brannstrom I.O."/>
            <person name="Guillou S."/>
            <person name="Cros-Aarteil S."/>
            <person name="Calhoun S."/>
            <person name="Haridas S."/>
            <person name="Kuo A."/>
            <person name="Mondo S."/>
            <person name="Pangilinan J."/>
            <person name="Riley R."/>
            <person name="LaButti K."/>
            <person name="Andreopoulos B."/>
            <person name="Lipzen A."/>
            <person name="Chen C."/>
            <person name="Yan M."/>
            <person name="Daum C."/>
            <person name="Ng V."/>
            <person name="Clum A."/>
            <person name="Steindorff A."/>
            <person name="Ohm R.A."/>
            <person name="Martin F."/>
            <person name="Silar P."/>
            <person name="Natvig D.O."/>
            <person name="Lalanne C."/>
            <person name="Gautier V."/>
            <person name="Ament-Velasquez S.L."/>
            <person name="Kruys A."/>
            <person name="Hutchinson M.I."/>
            <person name="Powell A.J."/>
            <person name="Barry K."/>
            <person name="Miller A.N."/>
            <person name="Grigoriev I.V."/>
            <person name="Debuchy R."/>
            <person name="Gladieux P."/>
            <person name="Hiltunen Thoren M."/>
            <person name="Johannesson H."/>
        </authorList>
    </citation>
    <scope>NUCLEOTIDE SEQUENCE</scope>
    <source>
        <strain evidence="9">CBS 232.78</strain>
    </source>
</reference>
<dbReference type="SUPFAM" id="SSF48239">
    <property type="entry name" value="Terpenoid cyclases/Protein prenyltransferases"/>
    <property type="match status" value="1"/>
</dbReference>
<dbReference type="AlphaFoldDB" id="A0AAE0NNT4"/>
<keyword evidence="6" id="KW-0677">Repeat</keyword>
<comment type="similarity">
    <text evidence="2">Belongs to the protein prenyltransferase subunit beta family.</text>
</comment>
<dbReference type="InterPro" id="IPR045089">
    <property type="entry name" value="PGGT1B-like"/>
</dbReference>
<dbReference type="GO" id="GO:0046872">
    <property type="term" value="F:metal ion binding"/>
    <property type="evidence" value="ECO:0007669"/>
    <property type="project" value="UniProtKB-KW"/>
</dbReference>
<proteinExistence type="inferred from homology"/>
<comment type="caution">
    <text evidence="9">The sequence shown here is derived from an EMBL/GenBank/DDBJ whole genome shotgun (WGS) entry which is preliminary data.</text>
</comment>
<keyword evidence="4" id="KW-0808">Transferase</keyword>
<dbReference type="EMBL" id="JAULSW010000004">
    <property type="protein sequence ID" value="KAK3384913.1"/>
    <property type="molecule type" value="Genomic_DNA"/>
</dbReference>
<dbReference type="PANTHER" id="PTHR11774:SF4">
    <property type="entry name" value="GERANYLGERANYL TRANSFERASE TYPE-1 SUBUNIT BETA"/>
    <property type="match status" value="1"/>
</dbReference>
<evidence type="ECO:0000256" key="1">
    <source>
        <dbReference type="ARBA" id="ARBA00001947"/>
    </source>
</evidence>
<feature type="domain" description="Prenyltransferase alpha-alpha toroid" evidence="8">
    <location>
        <begin position="14"/>
        <end position="423"/>
    </location>
</feature>
<evidence type="ECO:0000256" key="3">
    <source>
        <dbReference type="ARBA" id="ARBA00022602"/>
    </source>
</evidence>